<proteinExistence type="predicted"/>
<dbReference type="RefSeq" id="WP_100705298.1">
    <property type="nucleotide sequence ID" value="NZ_NPDL01000010.1"/>
</dbReference>
<dbReference type="Proteomes" id="UP000232196">
    <property type="component" value="Unassembled WGS sequence"/>
</dbReference>
<dbReference type="NCBIfam" id="NF047596">
    <property type="entry name" value="LIMLP_15305_fam"/>
    <property type="match status" value="1"/>
</dbReference>
<comment type="caution">
    <text evidence="1">The sequence shown here is derived from an EMBL/GenBank/DDBJ whole genome shotgun (WGS) entry which is preliminary data.</text>
</comment>
<protein>
    <submittedName>
        <fullName evidence="1">Uncharacterized protein</fullName>
    </submittedName>
</protein>
<accession>A0A2M9XIP1</accession>
<dbReference type="EMBL" id="NPDN01000001">
    <property type="protein sequence ID" value="PJZ27568.1"/>
    <property type="molecule type" value="Genomic_DNA"/>
</dbReference>
<name>A0A2M9XIP1_9LEPT</name>
<gene>
    <name evidence="1" type="ORF">CH357_02310</name>
</gene>
<dbReference type="AlphaFoldDB" id="A0A2M9XIP1"/>
<evidence type="ECO:0000313" key="2">
    <source>
        <dbReference type="Proteomes" id="UP000232196"/>
    </source>
</evidence>
<keyword evidence="2" id="KW-1185">Reference proteome</keyword>
<reference evidence="1 2" key="1">
    <citation type="submission" date="2017-07" db="EMBL/GenBank/DDBJ databases">
        <title>Leptospira spp. isolated from tropical soils.</title>
        <authorList>
            <person name="Thibeaux R."/>
            <person name="Iraola G."/>
            <person name="Ferres I."/>
            <person name="Bierque E."/>
            <person name="Girault D."/>
            <person name="Soupe-Gilbert M.-E."/>
            <person name="Picardeau M."/>
            <person name="Goarant C."/>
        </authorList>
    </citation>
    <scope>NUCLEOTIDE SEQUENCE [LARGE SCALE GENOMIC DNA]</scope>
    <source>
        <strain evidence="1 2">MCA1-C-A1</strain>
    </source>
</reference>
<sequence>MTSNSPISQYVSRFKAEKGKILSFLSSFPFYGEVLKNHQYYEADRIARNELSKKLDSLKEPIRRIEENFVRERRMDLIGSTEVLLSILERLKNEIIGASYGLNGLGTGFKATESELEALAEWDYSLIHHAEELSTKVKSPNFPPEVLVDTVRNWVSSFRSELDEFDSALKSRKDVFLKR</sequence>
<evidence type="ECO:0000313" key="1">
    <source>
        <dbReference type="EMBL" id="PJZ27568.1"/>
    </source>
</evidence>
<organism evidence="1 2">
    <name type="scientific">Leptospira hartskeerlii</name>
    <dbReference type="NCBI Taxonomy" id="2023177"/>
    <lineage>
        <taxon>Bacteria</taxon>
        <taxon>Pseudomonadati</taxon>
        <taxon>Spirochaetota</taxon>
        <taxon>Spirochaetia</taxon>
        <taxon>Leptospirales</taxon>
        <taxon>Leptospiraceae</taxon>
        <taxon>Leptospira</taxon>
    </lineage>
</organism>
<dbReference type="OrthoDB" id="341878at2"/>